<evidence type="ECO:0000313" key="2">
    <source>
        <dbReference type="WBParaSite" id="nRc.2.0.1.t29057-RA"/>
    </source>
</evidence>
<organism evidence="1 2">
    <name type="scientific">Romanomermis culicivorax</name>
    <name type="common">Nematode worm</name>
    <dbReference type="NCBI Taxonomy" id="13658"/>
    <lineage>
        <taxon>Eukaryota</taxon>
        <taxon>Metazoa</taxon>
        <taxon>Ecdysozoa</taxon>
        <taxon>Nematoda</taxon>
        <taxon>Enoplea</taxon>
        <taxon>Dorylaimia</taxon>
        <taxon>Mermithida</taxon>
        <taxon>Mermithoidea</taxon>
        <taxon>Mermithidae</taxon>
        <taxon>Romanomermis</taxon>
    </lineage>
</organism>
<evidence type="ECO:0000313" key="1">
    <source>
        <dbReference type="Proteomes" id="UP000887565"/>
    </source>
</evidence>
<dbReference type="Proteomes" id="UP000887565">
    <property type="component" value="Unplaced"/>
</dbReference>
<proteinExistence type="predicted"/>
<keyword evidence="1" id="KW-1185">Reference proteome</keyword>
<dbReference type="WBParaSite" id="nRc.2.0.1.t29057-RA">
    <property type="protein sequence ID" value="nRc.2.0.1.t29057-RA"/>
    <property type="gene ID" value="nRc.2.0.1.g29057"/>
</dbReference>
<accession>A0A915JTA5</accession>
<name>A0A915JTA5_ROMCU</name>
<sequence>MTNLVEQSQLPLHYPEVCNDQFGEVLYFILKTDGGETARVTGEDDTKMIIDGGWVVDNE</sequence>
<dbReference type="AlphaFoldDB" id="A0A915JTA5"/>
<reference evidence="2" key="1">
    <citation type="submission" date="2022-11" db="UniProtKB">
        <authorList>
            <consortium name="WormBaseParasite"/>
        </authorList>
    </citation>
    <scope>IDENTIFICATION</scope>
</reference>
<protein>
    <submittedName>
        <fullName evidence="2">Uncharacterized protein</fullName>
    </submittedName>
</protein>